<dbReference type="Pfam" id="PF17819">
    <property type="entry name" value="Tex55"/>
    <property type="match status" value="1"/>
</dbReference>
<dbReference type="Proteomes" id="UP000812440">
    <property type="component" value="Chromosome 2"/>
</dbReference>
<organism evidence="1 2">
    <name type="scientific">Hymenochirus boettgeri</name>
    <name type="common">Congo dwarf clawed frog</name>
    <dbReference type="NCBI Taxonomy" id="247094"/>
    <lineage>
        <taxon>Eukaryota</taxon>
        <taxon>Metazoa</taxon>
        <taxon>Chordata</taxon>
        <taxon>Craniata</taxon>
        <taxon>Vertebrata</taxon>
        <taxon>Euteleostomi</taxon>
        <taxon>Amphibia</taxon>
        <taxon>Batrachia</taxon>
        <taxon>Anura</taxon>
        <taxon>Pipoidea</taxon>
        <taxon>Pipidae</taxon>
        <taxon>Pipinae</taxon>
        <taxon>Hymenochirus</taxon>
    </lineage>
</organism>
<sequence>MESTHEDEWSESLKSYKMTTRNMEYTDDCLEPEGGKVYDQKVLITELLQMRTTQGPAVYEDPFERSLKYMEKHNILQIFQEITENLVYEKPEEPLEFMLQKVQAMISSKKEN</sequence>
<dbReference type="SUPFAM" id="SSF47391">
    <property type="entry name" value="Dimerization-anchoring domain of cAMP-dependent PK regulatory subunit"/>
    <property type="match status" value="1"/>
</dbReference>
<dbReference type="PANTHER" id="PTHR47110:SF3">
    <property type="entry name" value="TESTIS-SPECIFIC EXPRESSED PROTEIN 55-LIKE"/>
    <property type="match status" value="1"/>
</dbReference>
<evidence type="ECO:0000313" key="1">
    <source>
        <dbReference type="EMBL" id="KAG8450077.1"/>
    </source>
</evidence>
<dbReference type="PANTHER" id="PTHR47110">
    <property type="entry name" value="TESTIS-SPECIFIC EXPRESSED PROTEIN 55"/>
    <property type="match status" value="1"/>
</dbReference>
<keyword evidence="2" id="KW-1185">Reference proteome</keyword>
<dbReference type="Gene3D" id="1.20.890.10">
    <property type="entry name" value="cAMP-dependent protein kinase regulatory subunit, dimerization-anchoring domain"/>
    <property type="match status" value="1"/>
</dbReference>
<dbReference type="CDD" id="cd22975">
    <property type="entry name" value="DD_TEX55"/>
    <property type="match status" value="1"/>
</dbReference>
<dbReference type="InterPro" id="IPR040760">
    <property type="entry name" value="Tex55"/>
</dbReference>
<reference evidence="1" key="1">
    <citation type="thesis" date="2020" institute="ProQuest LLC" country="789 East Eisenhower Parkway, Ann Arbor, MI, USA">
        <title>Comparative Genomics and Chromosome Evolution.</title>
        <authorList>
            <person name="Mudd A.B."/>
        </authorList>
    </citation>
    <scope>NUCLEOTIDE SEQUENCE</scope>
    <source>
        <strain evidence="1">Female2</strain>
        <tissue evidence="1">Blood</tissue>
    </source>
</reference>
<dbReference type="EMBL" id="JAACNH010000002">
    <property type="protein sequence ID" value="KAG8450077.1"/>
    <property type="molecule type" value="Genomic_DNA"/>
</dbReference>
<name>A0A8T2K3W0_9PIPI</name>
<dbReference type="AlphaFoldDB" id="A0A8T2K3W0"/>
<dbReference type="OrthoDB" id="522106at2759"/>
<proteinExistence type="predicted"/>
<evidence type="ECO:0000313" key="2">
    <source>
        <dbReference type="Proteomes" id="UP000812440"/>
    </source>
</evidence>
<dbReference type="InterPro" id="IPR048377">
    <property type="entry name" value="TEX55_DD"/>
</dbReference>
<accession>A0A8T2K3W0</accession>
<gene>
    <name evidence="1" type="ORF">GDO86_002629</name>
</gene>
<comment type="caution">
    <text evidence="1">The sequence shown here is derived from an EMBL/GenBank/DDBJ whole genome shotgun (WGS) entry which is preliminary data.</text>
</comment>
<protein>
    <submittedName>
        <fullName evidence="1">Uncharacterized protein</fullName>
    </submittedName>
</protein>